<organism evidence="3 4">
    <name type="scientific">Agathobaculum faecis</name>
    <dbReference type="NCBI Taxonomy" id="2763013"/>
    <lineage>
        <taxon>Bacteria</taxon>
        <taxon>Bacillati</taxon>
        <taxon>Bacillota</taxon>
        <taxon>Clostridia</taxon>
        <taxon>Eubacteriales</taxon>
        <taxon>Butyricicoccaceae</taxon>
        <taxon>Agathobaculum</taxon>
    </lineage>
</organism>
<reference evidence="3" key="1">
    <citation type="submission" date="2020-08" db="EMBL/GenBank/DDBJ databases">
        <title>Genome public.</title>
        <authorList>
            <person name="Liu C."/>
            <person name="Sun Q."/>
        </authorList>
    </citation>
    <scope>NUCLEOTIDE SEQUENCE</scope>
    <source>
        <strain evidence="3">NSJ-28</strain>
    </source>
</reference>
<evidence type="ECO:0000313" key="3">
    <source>
        <dbReference type="EMBL" id="MBC5726713.1"/>
    </source>
</evidence>
<gene>
    <name evidence="3" type="ORF">H8S45_14780</name>
</gene>
<dbReference type="Proteomes" id="UP000606499">
    <property type="component" value="Unassembled WGS sequence"/>
</dbReference>
<dbReference type="Pfam" id="PF20030">
    <property type="entry name" value="bpMoxR"/>
    <property type="match status" value="2"/>
</dbReference>
<name>A0A923LWJ8_9FIRM</name>
<evidence type="ECO:0000259" key="1">
    <source>
        <dbReference type="Pfam" id="PF17868"/>
    </source>
</evidence>
<accession>A0A923LWJ8</accession>
<dbReference type="RefSeq" id="WP_082397400.1">
    <property type="nucleotide sequence ID" value="NZ_JACOPL010000025.1"/>
</dbReference>
<comment type="caution">
    <text evidence="3">The sequence shown here is derived from an EMBL/GenBank/DDBJ whole genome shotgun (WGS) entry which is preliminary data.</text>
</comment>
<dbReference type="PANTHER" id="PTHR32204">
    <property type="entry name" value="ATPASE RAVA"/>
    <property type="match status" value="1"/>
</dbReference>
<feature type="domain" description="ATPase RavA-like AAA lid" evidence="1">
    <location>
        <begin position="295"/>
        <end position="351"/>
    </location>
</feature>
<feature type="domain" description="MoxR" evidence="2">
    <location>
        <begin position="5"/>
        <end position="93"/>
    </location>
</feature>
<dbReference type="PANTHER" id="PTHR32204:SF0">
    <property type="entry name" value="ATPASE RAVA"/>
    <property type="match status" value="1"/>
</dbReference>
<keyword evidence="4" id="KW-1185">Reference proteome</keyword>
<protein>
    <submittedName>
        <fullName evidence="3">AAA family ATPase</fullName>
    </submittedName>
</protein>
<dbReference type="Pfam" id="PF17868">
    <property type="entry name" value="AAA_lid_8"/>
    <property type="match status" value="1"/>
</dbReference>
<dbReference type="EMBL" id="JACOPL010000025">
    <property type="protein sequence ID" value="MBC5726713.1"/>
    <property type="molecule type" value="Genomic_DNA"/>
</dbReference>
<evidence type="ECO:0000313" key="4">
    <source>
        <dbReference type="Proteomes" id="UP000606499"/>
    </source>
</evidence>
<dbReference type="InterPro" id="IPR041538">
    <property type="entry name" value="RavA-like_AAA_lid"/>
</dbReference>
<dbReference type="InterPro" id="IPR050513">
    <property type="entry name" value="RavA_ATPases"/>
</dbReference>
<dbReference type="Gene3D" id="3.40.50.300">
    <property type="entry name" value="P-loop containing nucleotide triphosphate hydrolases"/>
    <property type="match status" value="1"/>
</dbReference>
<dbReference type="InterPro" id="IPR045427">
    <property type="entry name" value="MoxR"/>
</dbReference>
<feature type="domain" description="MoxR" evidence="2">
    <location>
        <begin position="144"/>
        <end position="242"/>
    </location>
</feature>
<dbReference type="InterPro" id="IPR027417">
    <property type="entry name" value="P-loop_NTPase"/>
</dbReference>
<proteinExistence type="predicted"/>
<evidence type="ECO:0000259" key="2">
    <source>
        <dbReference type="Pfam" id="PF20030"/>
    </source>
</evidence>
<dbReference type="AlphaFoldDB" id="A0A923LWJ8"/>
<dbReference type="SUPFAM" id="SSF52540">
    <property type="entry name" value="P-loop containing nucleoside triphosphate hydrolases"/>
    <property type="match status" value="1"/>
</dbReference>
<sequence length="455" mass="50375">MLRDKMLAVMEEVNSEAAERHELVQTIALALLSGSNLFILGAPGQAKSFVVNEFRKRITGAKQFERLLSRQTDEEALFGRLDLASLIPGAVPAQVLEQDGTYRMLRQELAQAAEDFRADPTDNAAATRMQALIEKLEQYRKGLSLLHGGTPMTITAGKIPDAHICFLDEIFKAADGLLNSLLTALNERRYTNEGVTVDIPVISFFSASNEMPNFRNKEEQILAPLYDRFQLRVVTKDVQERTSRLAVLRNKQGGHFGEVKATFSLDELYAMQAQVKLISVPEAVNELMDDVLCELRREGITVSDRTFFGYGPVAQAAAWLAGHAEVQSEDLLQLKNYLWNEPAEIEKVQAVLTRLCDDPLRTRLEELLAKAKDASGAFNDAPDGQKARALVQLSAGFAALYREWQTLDTAAQTDDQRRQAGDALAALEELNRRAHEACSFTPSPLAQLAVLQSAA</sequence>